<keyword evidence="2" id="KW-1185">Reference proteome</keyword>
<organism evidence="1 2">
    <name type="scientific">Steccherinum ochraceum</name>
    <dbReference type="NCBI Taxonomy" id="92696"/>
    <lineage>
        <taxon>Eukaryota</taxon>
        <taxon>Fungi</taxon>
        <taxon>Dikarya</taxon>
        <taxon>Basidiomycota</taxon>
        <taxon>Agaricomycotina</taxon>
        <taxon>Agaricomycetes</taxon>
        <taxon>Polyporales</taxon>
        <taxon>Steccherinaceae</taxon>
        <taxon>Steccherinum</taxon>
    </lineage>
</organism>
<dbReference type="AlphaFoldDB" id="A0A4R0RTJ1"/>
<name>A0A4R0RTJ1_9APHY</name>
<protein>
    <submittedName>
        <fullName evidence="1">Uncharacterized protein</fullName>
    </submittedName>
</protein>
<comment type="caution">
    <text evidence="1">The sequence shown here is derived from an EMBL/GenBank/DDBJ whole genome shotgun (WGS) entry which is preliminary data.</text>
</comment>
<evidence type="ECO:0000313" key="1">
    <source>
        <dbReference type="EMBL" id="TCD70703.1"/>
    </source>
</evidence>
<evidence type="ECO:0000313" key="2">
    <source>
        <dbReference type="Proteomes" id="UP000292702"/>
    </source>
</evidence>
<reference evidence="1 2" key="1">
    <citation type="submission" date="2018-11" db="EMBL/GenBank/DDBJ databases">
        <title>Genome assembly of Steccherinum ochraceum LE-BIN_3174, the white-rot fungus of the Steccherinaceae family (The Residual Polyporoid clade, Polyporales, Basidiomycota).</title>
        <authorList>
            <person name="Fedorova T.V."/>
            <person name="Glazunova O.A."/>
            <person name="Landesman E.O."/>
            <person name="Moiseenko K.V."/>
            <person name="Psurtseva N.V."/>
            <person name="Savinova O.S."/>
            <person name="Shakhova N.V."/>
            <person name="Tyazhelova T.V."/>
            <person name="Vasina D.V."/>
        </authorList>
    </citation>
    <scope>NUCLEOTIDE SEQUENCE [LARGE SCALE GENOMIC DNA]</scope>
    <source>
        <strain evidence="1 2">LE-BIN_3174</strain>
    </source>
</reference>
<dbReference type="Proteomes" id="UP000292702">
    <property type="component" value="Unassembled WGS sequence"/>
</dbReference>
<sequence>MSQSGLTLMSSSRKLPETILNVFRSVARRYEAHEDETADHLTALAFAWLLETSTDPTVHADALQVVPELRWPRRTISQLPLSLLDTLLDRLIECFYLDFQRMSHLGGSSRQSRVVALSTAFLWVYWERCTLNPEEIWSWTVHSGFEFRRSHPELLELLSECAERCKQDENHQDWVIVTLMYLTLRRPVFYIGSGASREPFTDFRFQGPLTTKALCRRTLLHLTQAINVEQMPVMPGHDHLRPFFTLVDPVFNTSGSSSGVLHMRLLTFAMLLGYQLNDNVVDLNYLETRESSRIRAAEYVLAKVGETLVSCATRGNFVLGDQIFRFGLKRNNEKSESESNLRQMARLVEQLYEELLHLGFPCNPRLPTNYLRVCHGLCRISSEHCPNRLPYLTDFLRSGIHSASSDIHVAYPLQASQLSNSWRLSGDDLPWLLDLIKEYVSAIHDTGEGCLEPEKIWTGIADALLCISTIDRIILKHGYPPLGKVIRMLVRVCKIPAPHPKVLSSPDHPFIRLQCATLSLISIIVDRIPGFEATSRRIVLWDYIFNWLSYPTISQATTKIETAIMKNPLFVRDMLFMDVVAGIADLHGETWLHSTKSNVFLHQSAKIFQRWMIPKTPVYPFNRAQGLSASVLLRCPRVHYPTSEEWGTDLSCVHQAAIVAYWVEWVGVSRPYARDPGTVDWLAMIRCIESLGVQDAGAVRWYLEDMLGDAKTFAWRFSNAQDELLALKEALTRKIMDVSRIAPNDVVDELSRMTQ</sequence>
<accession>A0A4R0RTJ1</accession>
<proteinExistence type="predicted"/>
<gene>
    <name evidence="1" type="ORF">EIP91_002079</name>
</gene>
<dbReference type="EMBL" id="RWJN01000016">
    <property type="protein sequence ID" value="TCD70703.1"/>
    <property type="molecule type" value="Genomic_DNA"/>
</dbReference>